<dbReference type="InterPro" id="IPR036412">
    <property type="entry name" value="HAD-like_sf"/>
</dbReference>
<accession>A0A2M7QEI8</accession>
<dbReference type="InterPro" id="IPR011009">
    <property type="entry name" value="Kinase-like_dom_sf"/>
</dbReference>
<dbReference type="Proteomes" id="UP000230108">
    <property type="component" value="Unassembled WGS sequence"/>
</dbReference>
<name>A0A2M7QEI8_9BACT</name>
<feature type="domain" description="Aminoglycoside phosphotransferase" evidence="1">
    <location>
        <begin position="189"/>
        <end position="424"/>
    </location>
</feature>
<dbReference type="PANTHER" id="PTHR43611">
    <property type="entry name" value="ALPHA-D-GLUCOSE 1-PHOSPHATE PHOSPHATASE"/>
    <property type="match status" value="1"/>
</dbReference>
<dbReference type="NCBIfam" id="TIGR01509">
    <property type="entry name" value="HAD-SF-IA-v3"/>
    <property type="match status" value="1"/>
</dbReference>
<evidence type="ECO:0000259" key="1">
    <source>
        <dbReference type="Pfam" id="PF01636"/>
    </source>
</evidence>
<evidence type="ECO:0000313" key="2">
    <source>
        <dbReference type="EMBL" id="PIY69268.1"/>
    </source>
</evidence>
<dbReference type="InterPro" id="IPR006439">
    <property type="entry name" value="HAD-SF_hydro_IA"/>
</dbReference>
<protein>
    <recommendedName>
        <fullName evidence="1">Aminoglycoside phosphotransferase domain-containing protein</fullName>
    </recommendedName>
</protein>
<gene>
    <name evidence="2" type="ORF">COY90_01530</name>
</gene>
<dbReference type="Gene3D" id="3.40.50.1000">
    <property type="entry name" value="HAD superfamily/HAD-like"/>
    <property type="match status" value="1"/>
</dbReference>
<dbReference type="Gene3D" id="3.30.200.150">
    <property type="match status" value="1"/>
</dbReference>
<dbReference type="SUPFAM" id="SSF56112">
    <property type="entry name" value="Protein kinase-like (PK-like)"/>
    <property type="match status" value="1"/>
</dbReference>
<sequence>MIKAFVIDLGKVVTGWKVKPGIIDLLMRLRNRYTIVGCTNNGKEWVDHYKSAFHLDAYFDSIVNSAEVHFRKPYPEIYQIAIEKTGVNPDEIVFIDDGDTPIAGAKKAGMFTVKYKNPKQLEGELKITGVDSSILDISSRVHSFYWQTDRKISEIQIKHIFQTRHTFFDRDSAVTALELALHKKVKNIISPIKSGSINSVVKATMDDGVNVIMRMHPNALRNGYFWAEKAIADAAREANVPTYETLAIDDTKKHVSFDFMITSCLAGRNMKHAGPFPPEVDKILIEDTGRLLALTHSIKTNGYGFFDNELAKNGKLRGIHGTWKDHIYSSLQDNLMYLEKMNTINQNERTTIEKVFKDHDLLIVCDSPRLVHNDLADWNELTDGKIITGFIDWDESFSGDPVCDFSTYSVFFDDIRLENLIRGYETITKLPTDFKAKFHLYRLRYIISKLTLRTKRSVYDDTQFLRDFLKYSKELLAKELVWYSNG</sequence>
<dbReference type="InterPro" id="IPR002575">
    <property type="entry name" value="Aminoglycoside_PTrfase"/>
</dbReference>
<reference evidence="3" key="1">
    <citation type="submission" date="2017-09" db="EMBL/GenBank/DDBJ databases">
        <title>Depth-based differentiation of microbial function through sediment-hosted aquifers and enrichment of novel symbionts in the deep terrestrial subsurface.</title>
        <authorList>
            <person name="Probst A.J."/>
            <person name="Ladd B."/>
            <person name="Jarett J.K."/>
            <person name="Geller-Mcgrath D.E."/>
            <person name="Sieber C.M.K."/>
            <person name="Emerson J.B."/>
            <person name="Anantharaman K."/>
            <person name="Thomas B.C."/>
            <person name="Malmstrom R."/>
            <person name="Stieglmeier M."/>
            <person name="Klingl A."/>
            <person name="Woyke T."/>
            <person name="Ryan C.M."/>
            <person name="Banfield J.F."/>
        </authorList>
    </citation>
    <scope>NUCLEOTIDE SEQUENCE [LARGE SCALE GENOMIC DNA]</scope>
</reference>
<dbReference type="Pfam" id="PF01636">
    <property type="entry name" value="APH"/>
    <property type="match status" value="1"/>
</dbReference>
<comment type="caution">
    <text evidence="2">The sequence shown here is derived from an EMBL/GenBank/DDBJ whole genome shotgun (WGS) entry which is preliminary data.</text>
</comment>
<dbReference type="Pfam" id="PF00702">
    <property type="entry name" value="Hydrolase"/>
    <property type="match status" value="1"/>
</dbReference>
<proteinExistence type="predicted"/>
<dbReference type="AlphaFoldDB" id="A0A2M7QEI8"/>
<organism evidence="2 3">
    <name type="scientific">Candidatus Roizmanbacteria bacterium CG_4_10_14_0_8_um_filter_39_9</name>
    <dbReference type="NCBI Taxonomy" id="1974829"/>
    <lineage>
        <taxon>Bacteria</taxon>
        <taxon>Candidatus Roizmaniibacteriota</taxon>
    </lineage>
</organism>
<dbReference type="PANTHER" id="PTHR43611:SF3">
    <property type="entry name" value="FLAVIN MONONUCLEOTIDE HYDROLASE 1, CHLOROPLATIC"/>
    <property type="match status" value="1"/>
</dbReference>
<dbReference type="InterPro" id="IPR023214">
    <property type="entry name" value="HAD_sf"/>
</dbReference>
<dbReference type="EMBL" id="PFLF01000038">
    <property type="protein sequence ID" value="PIY69268.1"/>
    <property type="molecule type" value="Genomic_DNA"/>
</dbReference>
<dbReference type="Gene3D" id="3.90.1200.10">
    <property type="match status" value="1"/>
</dbReference>
<dbReference type="SUPFAM" id="SSF56784">
    <property type="entry name" value="HAD-like"/>
    <property type="match status" value="1"/>
</dbReference>
<evidence type="ECO:0000313" key="3">
    <source>
        <dbReference type="Proteomes" id="UP000230108"/>
    </source>
</evidence>